<reference evidence="2" key="1">
    <citation type="submission" date="2023-08" db="EMBL/GenBank/DDBJ databases">
        <authorList>
            <person name="Audoor S."/>
            <person name="Bilcke G."/>
        </authorList>
    </citation>
    <scope>NUCLEOTIDE SEQUENCE</scope>
</reference>
<sequence length="200" mass="22550">MLQNFKLLSRNETIDREVDPFTKRNSSMPSPSPCFGFPLSLFLRFMLFASILFATVQGQECVADGGVCDSHLLCPVWKKEGKCKKDPEHMKKYCPASCYAPAPLTQTEDELIEQTTQFGVPQEAAGETKERTMEVILQSIDYMKKLNAGTARLTKCANKHEHCSFWATDGECDKNYAWMKKNCGPACGNCHKFQISRKTT</sequence>
<evidence type="ECO:0000313" key="3">
    <source>
        <dbReference type="Proteomes" id="UP001295423"/>
    </source>
</evidence>
<evidence type="ECO:0000313" key="2">
    <source>
        <dbReference type="EMBL" id="CAJ1965343.1"/>
    </source>
</evidence>
<feature type="domain" description="ShKT" evidence="1">
    <location>
        <begin position="68"/>
        <end position="100"/>
    </location>
</feature>
<evidence type="ECO:0000259" key="1">
    <source>
        <dbReference type="PROSITE" id="PS51670"/>
    </source>
</evidence>
<gene>
    <name evidence="2" type="ORF">CYCCA115_LOCUS21069</name>
</gene>
<organism evidence="2 3">
    <name type="scientific">Cylindrotheca closterium</name>
    <dbReference type="NCBI Taxonomy" id="2856"/>
    <lineage>
        <taxon>Eukaryota</taxon>
        <taxon>Sar</taxon>
        <taxon>Stramenopiles</taxon>
        <taxon>Ochrophyta</taxon>
        <taxon>Bacillariophyta</taxon>
        <taxon>Bacillariophyceae</taxon>
        <taxon>Bacillariophycidae</taxon>
        <taxon>Bacillariales</taxon>
        <taxon>Bacillariaceae</taxon>
        <taxon>Cylindrotheca</taxon>
    </lineage>
</organism>
<accession>A0AAD2G743</accession>
<dbReference type="AlphaFoldDB" id="A0AAD2G743"/>
<feature type="domain" description="ShKT" evidence="1">
    <location>
        <begin position="156"/>
        <end position="190"/>
    </location>
</feature>
<proteinExistence type="predicted"/>
<dbReference type="PROSITE" id="PS51670">
    <property type="entry name" value="SHKT"/>
    <property type="match status" value="2"/>
</dbReference>
<protein>
    <recommendedName>
        <fullName evidence="1">ShKT domain-containing protein</fullName>
    </recommendedName>
</protein>
<dbReference type="EMBL" id="CAKOGP040002202">
    <property type="protein sequence ID" value="CAJ1965343.1"/>
    <property type="molecule type" value="Genomic_DNA"/>
</dbReference>
<keyword evidence="3" id="KW-1185">Reference proteome</keyword>
<dbReference type="InterPro" id="IPR003582">
    <property type="entry name" value="ShKT_dom"/>
</dbReference>
<dbReference type="Proteomes" id="UP001295423">
    <property type="component" value="Unassembled WGS sequence"/>
</dbReference>
<dbReference type="SMART" id="SM00254">
    <property type="entry name" value="ShKT"/>
    <property type="match status" value="2"/>
</dbReference>
<name>A0AAD2G743_9STRA</name>
<comment type="caution">
    <text evidence="2">The sequence shown here is derived from an EMBL/GenBank/DDBJ whole genome shotgun (WGS) entry which is preliminary data.</text>
</comment>
<dbReference type="Pfam" id="PF01549">
    <property type="entry name" value="ShK"/>
    <property type="match status" value="2"/>
</dbReference>